<organism evidence="2">
    <name type="scientific">Diaporthe sp</name>
    <dbReference type="NCBI Taxonomy" id="1756133"/>
    <lineage>
        <taxon>Eukaryota</taxon>
        <taxon>Fungi</taxon>
        <taxon>Dikarya</taxon>
        <taxon>Ascomycota</taxon>
        <taxon>Pezizomycotina</taxon>
        <taxon>Sordariomycetes</taxon>
        <taxon>Sordariomycetidae</taxon>
        <taxon>Diaporthales</taxon>
        <taxon>Diaporthaceae</taxon>
        <taxon>Diaporthe</taxon>
    </lineage>
</organism>
<reference evidence="2" key="1">
    <citation type="submission" date="2020-01" db="EMBL/GenBank/DDBJ databases">
        <title>Characterization of the mitochondrial genome of Diaporthe sp.</title>
        <authorList>
            <person name="Wang X."/>
        </authorList>
    </citation>
    <scope>NUCLEOTIDE SEQUENCE</scope>
</reference>
<gene>
    <name evidence="2" type="primary">orf142</name>
</gene>
<feature type="region of interest" description="Disordered" evidence="1">
    <location>
        <begin position="1"/>
        <end position="51"/>
    </location>
</feature>
<name>A0A8K1ZR83_9PEZI</name>
<geneLocation type="mitochondrion" evidence="2"/>
<accession>A0A8K1ZR83</accession>
<protein>
    <submittedName>
        <fullName evidence="2">Uncharacterized protein</fullName>
    </submittedName>
</protein>
<dbReference type="AlphaFoldDB" id="A0A8K1ZR83"/>
<evidence type="ECO:0000313" key="2">
    <source>
        <dbReference type="EMBL" id="UHB41923.1"/>
    </source>
</evidence>
<feature type="compositionally biased region" description="Polar residues" evidence="1">
    <location>
        <begin position="9"/>
        <end position="51"/>
    </location>
</feature>
<sequence length="142" mass="15556">MYDPVKDAVNSNLKQQMNMQEAQSSSGGNNEGPTSPQSNRGGNHSFAANNAINERFDTDKLADYLRPFHGVGNRGGSKTLSDANITSIASYHNPNRNIAMSRIACNVQIIRPNLFSDLGMGRTRISAHFLSELDAMKLNFPK</sequence>
<proteinExistence type="predicted"/>
<evidence type="ECO:0000256" key="1">
    <source>
        <dbReference type="SAM" id="MobiDB-lite"/>
    </source>
</evidence>
<dbReference type="EMBL" id="MN922285">
    <property type="protein sequence ID" value="UHB41923.1"/>
    <property type="molecule type" value="Genomic_DNA"/>
</dbReference>
<keyword evidence="2" id="KW-0496">Mitochondrion</keyword>